<dbReference type="PROSITE" id="PS50850">
    <property type="entry name" value="MFS"/>
    <property type="match status" value="1"/>
</dbReference>
<sequence length="561" mass="60626">MAPSLSPSPRNPSQQNANLISVPDTPTDMLSPAHPEHPAVEEEEARKTREEMPWWKRPSPSWLMAPTLLSAIILSAAVGAQVELYTNLNFTPFFNINNAAQSLAISNPCSSDPGVQAAVAKFTTVVTTVSGILSFLSVGWWGSFSDRHGRSRTLGVVAFGQLMSPLIVIFVAHYVDFLPGGYWFLLVEPIITGATGGIASELAAILAYLSDITPPEKRSGIFSVVLGFFLAGIGLGPILGSFVLRATHNLLSVFYMAAALGFAQAFLIWFVLPESLTTVKMQRAAIRHEENDLPWFKRLFFFLHPLAILLPEKISDPNSSKVGTRDWNLTLLALGYGSMLLTSSSITTQFLYALLTFQWDAEYLGYCLSSIGITRAVFLALILPFVIKFAKKKPVNAPKPLTNSERQPLLSDNHTSAQPTPPTPSMFDLGLARFSILVDIAVYGMLPFAPTGAIFILFIAVGSFGAGLSPAINSVALELYTRQVGKNATVESGRLLGALSVVQAVFANVLGPPMYGSIYATTVATHPRTIFFVALGNAVVAFIILAFVRLPRDVDDSEDGA</sequence>
<evidence type="ECO:0000256" key="3">
    <source>
        <dbReference type="ARBA" id="ARBA00022989"/>
    </source>
</evidence>
<dbReference type="PANTHER" id="PTHR23507:SF1">
    <property type="entry name" value="FI18259P1-RELATED"/>
    <property type="match status" value="1"/>
</dbReference>
<dbReference type="Gene3D" id="1.20.1250.20">
    <property type="entry name" value="MFS general substrate transporter like domains"/>
    <property type="match status" value="1"/>
</dbReference>
<evidence type="ECO:0000259" key="7">
    <source>
        <dbReference type="PROSITE" id="PS50850"/>
    </source>
</evidence>
<dbReference type="OrthoDB" id="3026777at2759"/>
<dbReference type="Pfam" id="PF07690">
    <property type="entry name" value="MFS_1"/>
    <property type="match status" value="1"/>
</dbReference>
<dbReference type="EMBL" id="JACAZI010000011">
    <property type="protein sequence ID" value="KAF7348557.1"/>
    <property type="molecule type" value="Genomic_DNA"/>
</dbReference>
<feature type="transmembrane region" description="Helical" evidence="6">
    <location>
        <begin position="363"/>
        <end position="387"/>
    </location>
</feature>
<gene>
    <name evidence="8" type="ORF">MVEN_01373200</name>
</gene>
<dbReference type="PANTHER" id="PTHR23507">
    <property type="entry name" value="ZGC:174356"/>
    <property type="match status" value="1"/>
</dbReference>
<feature type="domain" description="Major facilitator superfamily (MFS) profile" evidence="7">
    <location>
        <begin position="72"/>
        <end position="553"/>
    </location>
</feature>
<feature type="transmembrane region" description="Helical" evidence="6">
    <location>
        <begin position="154"/>
        <end position="175"/>
    </location>
</feature>
<reference evidence="8" key="1">
    <citation type="submission" date="2020-05" db="EMBL/GenBank/DDBJ databases">
        <title>Mycena genomes resolve the evolution of fungal bioluminescence.</title>
        <authorList>
            <person name="Tsai I.J."/>
        </authorList>
    </citation>
    <scope>NUCLEOTIDE SEQUENCE</scope>
    <source>
        <strain evidence="8">CCC161011</strain>
    </source>
</reference>
<keyword evidence="3 6" id="KW-1133">Transmembrane helix</keyword>
<feature type="transmembrane region" description="Helical" evidence="6">
    <location>
        <begin position="530"/>
        <end position="548"/>
    </location>
</feature>
<evidence type="ECO:0000256" key="4">
    <source>
        <dbReference type="ARBA" id="ARBA00023136"/>
    </source>
</evidence>
<protein>
    <submittedName>
        <fullName evidence="8">MFS domain-containing protein</fullName>
    </submittedName>
</protein>
<feature type="compositionally biased region" description="Polar residues" evidence="5">
    <location>
        <begin position="401"/>
        <end position="418"/>
    </location>
</feature>
<evidence type="ECO:0000313" key="8">
    <source>
        <dbReference type="EMBL" id="KAF7348557.1"/>
    </source>
</evidence>
<feature type="transmembrane region" description="Helical" evidence="6">
    <location>
        <begin position="329"/>
        <end position="351"/>
    </location>
</feature>
<evidence type="ECO:0000256" key="1">
    <source>
        <dbReference type="ARBA" id="ARBA00004141"/>
    </source>
</evidence>
<feature type="transmembrane region" description="Helical" evidence="6">
    <location>
        <begin position="250"/>
        <end position="272"/>
    </location>
</feature>
<feature type="transmembrane region" description="Helical" evidence="6">
    <location>
        <begin position="181"/>
        <end position="209"/>
    </location>
</feature>
<evidence type="ECO:0000313" key="9">
    <source>
        <dbReference type="Proteomes" id="UP000620124"/>
    </source>
</evidence>
<comment type="caution">
    <text evidence="8">The sequence shown here is derived from an EMBL/GenBank/DDBJ whole genome shotgun (WGS) entry which is preliminary data.</text>
</comment>
<feature type="transmembrane region" description="Helical" evidence="6">
    <location>
        <begin position="62"/>
        <end position="82"/>
    </location>
</feature>
<keyword evidence="4 6" id="KW-0472">Membrane</keyword>
<comment type="subcellular location">
    <subcellularLocation>
        <location evidence="1">Membrane</location>
        <topology evidence="1">Multi-pass membrane protein</topology>
    </subcellularLocation>
</comment>
<organism evidence="8 9">
    <name type="scientific">Mycena venus</name>
    <dbReference type="NCBI Taxonomy" id="2733690"/>
    <lineage>
        <taxon>Eukaryota</taxon>
        <taxon>Fungi</taxon>
        <taxon>Dikarya</taxon>
        <taxon>Basidiomycota</taxon>
        <taxon>Agaricomycotina</taxon>
        <taxon>Agaricomycetes</taxon>
        <taxon>Agaricomycetidae</taxon>
        <taxon>Agaricales</taxon>
        <taxon>Marasmiineae</taxon>
        <taxon>Mycenaceae</taxon>
        <taxon>Mycena</taxon>
    </lineage>
</organism>
<dbReference type="AlphaFoldDB" id="A0A8H6XWR1"/>
<dbReference type="Proteomes" id="UP000620124">
    <property type="component" value="Unassembled WGS sequence"/>
</dbReference>
<keyword evidence="9" id="KW-1185">Reference proteome</keyword>
<feature type="compositionally biased region" description="Basic and acidic residues" evidence="5">
    <location>
        <begin position="34"/>
        <end position="52"/>
    </location>
</feature>
<dbReference type="SUPFAM" id="SSF103473">
    <property type="entry name" value="MFS general substrate transporter"/>
    <property type="match status" value="1"/>
</dbReference>
<dbReference type="InterPro" id="IPR036259">
    <property type="entry name" value="MFS_trans_sf"/>
</dbReference>
<dbReference type="GO" id="GO:0016020">
    <property type="term" value="C:membrane"/>
    <property type="evidence" value="ECO:0007669"/>
    <property type="project" value="UniProtKB-SubCell"/>
</dbReference>
<feature type="region of interest" description="Disordered" evidence="5">
    <location>
        <begin position="1"/>
        <end position="52"/>
    </location>
</feature>
<proteinExistence type="predicted"/>
<feature type="compositionally biased region" description="Polar residues" evidence="5">
    <location>
        <begin position="1"/>
        <end position="19"/>
    </location>
</feature>
<dbReference type="InterPro" id="IPR020846">
    <property type="entry name" value="MFS_dom"/>
</dbReference>
<name>A0A8H6XWR1_9AGAR</name>
<feature type="transmembrane region" description="Helical" evidence="6">
    <location>
        <begin position="122"/>
        <end position="142"/>
    </location>
</feature>
<feature type="transmembrane region" description="Helical" evidence="6">
    <location>
        <begin position="221"/>
        <end position="244"/>
    </location>
</feature>
<dbReference type="GO" id="GO:0022857">
    <property type="term" value="F:transmembrane transporter activity"/>
    <property type="evidence" value="ECO:0007669"/>
    <property type="project" value="InterPro"/>
</dbReference>
<keyword evidence="2 6" id="KW-0812">Transmembrane</keyword>
<evidence type="ECO:0000256" key="5">
    <source>
        <dbReference type="SAM" id="MobiDB-lite"/>
    </source>
</evidence>
<accession>A0A8H6XWR1</accession>
<evidence type="ECO:0000256" key="6">
    <source>
        <dbReference type="SAM" id="Phobius"/>
    </source>
</evidence>
<feature type="region of interest" description="Disordered" evidence="5">
    <location>
        <begin position="398"/>
        <end position="422"/>
    </location>
</feature>
<feature type="transmembrane region" description="Helical" evidence="6">
    <location>
        <begin position="493"/>
        <end position="510"/>
    </location>
</feature>
<evidence type="ECO:0000256" key="2">
    <source>
        <dbReference type="ARBA" id="ARBA00022692"/>
    </source>
</evidence>
<dbReference type="InterPro" id="IPR011701">
    <property type="entry name" value="MFS"/>
</dbReference>